<protein>
    <recommendedName>
        <fullName evidence="2">Methyltransferase domain-containing protein</fullName>
    </recommendedName>
</protein>
<proteinExistence type="predicted"/>
<evidence type="ECO:0000256" key="1">
    <source>
        <dbReference type="ARBA" id="ARBA00022679"/>
    </source>
</evidence>
<organism evidence="3">
    <name type="scientific">bioreactor metagenome</name>
    <dbReference type="NCBI Taxonomy" id="1076179"/>
    <lineage>
        <taxon>unclassified sequences</taxon>
        <taxon>metagenomes</taxon>
        <taxon>ecological metagenomes</taxon>
    </lineage>
</organism>
<dbReference type="InterPro" id="IPR029063">
    <property type="entry name" value="SAM-dependent_MTases_sf"/>
</dbReference>
<dbReference type="PANTHER" id="PTHR43861">
    <property type="entry name" value="TRANS-ACONITATE 2-METHYLTRANSFERASE-RELATED"/>
    <property type="match status" value="1"/>
</dbReference>
<dbReference type="InterPro" id="IPR041698">
    <property type="entry name" value="Methyltransf_25"/>
</dbReference>
<dbReference type="SUPFAM" id="SSF53335">
    <property type="entry name" value="S-adenosyl-L-methionine-dependent methyltransferases"/>
    <property type="match status" value="1"/>
</dbReference>
<dbReference type="CDD" id="cd02440">
    <property type="entry name" value="AdoMet_MTases"/>
    <property type="match status" value="1"/>
</dbReference>
<feature type="domain" description="Methyltransferase" evidence="2">
    <location>
        <begin position="42"/>
        <end position="130"/>
    </location>
</feature>
<dbReference type="AlphaFoldDB" id="A0A644VRQ9"/>
<dbReference type="EMBL" id="VSSQ01000385">
    <property type="protein sequence ID" value="MPL93222.1"/>
    <property type="molecule type" value="Genomic_DNA"/>
</dbReference>
<dbReference type="Pfam" id="PF13649">
    <property type="entry name" value="Methyltransf_25"/>
    <property type="match status" value="1"/>
</dbReference>
<sequence>MDMSNFWDDRYRDGKYIYGTNPNAFFKEYIIKHPIGTILLPAEGEGRNAVYAAQCGWKVEAFDLSKEGWNKAIKLANQQNVNINYQIASFDSVEYRPSQFDVIALIYAHIPKENKTEFFRRLLPFLKTGGYVLFEGFSKEQREYQKQNESAGGPKDIEMLFSEDELSTIFQDLEIIKLEKCITTLSEGIGHSGESAIIRMIARKSNVK</sequence>
<dbReference type="Gene3D" id="3.40.50.150">
    <property type="entry name" value="Vaccinia Virus protein VP39"/>
    <property type="match status" value="1"/>
</dbReference>
<name>A0A644VRQ9_9ZZZZ</name>
<dbReference type="GO" id="GO:0016740">
    <property type="term" value="F:transferase activity"/>
    <property type="evidence" value="ECO:0007669"/>
    <property type="project" value="UniProtKB-KW"/>
</dbReference>
<dbReference type="PANTHER" id="PTHR43861:SF3">
    <property type="entry name" value="PUTATIVE (AFU_ORTHOLOGUE AFUA_2G14390)-RELATED"/>
    <property type="match status" value="1"/>
</dbReference>
<comment type="caution">
    <text evidence="3">The sequence shown here is derived from an EMBL/GenBank/DDBJ whole genome shotgun (WGS) entry which is preliminary data.</text>
</comment>
<accession>A0A644VRQ9</accession>
<evidence type="ECO:0000313" key="3">
    <source>
        <dbReference type="EMBL" id="MPL93222.1"/>
    </source>
</evidence>
<keyword evidence="1" id="KW-0808">Transferase</keyword>
<gene>
    <name evidence="3" type="ORF">SDC9_39348</name>
</gene>
<reference evidence="3" key="1">
    <citation type="submission" date="2019-08" db="EMBL/GenBank/DDBJ databases">
        <authorList>
            <person name="Kucharzyk K."/>
            <person name="Murdoch R.W."/>
            <person name="Higgins S."/>
            <person name="Loffler F."/>
        </authorList>
    </citation>
    <scope>NUCLEOTIDE SEQUENCE</scope>
</reference>
<evidence type="ECO:0000259" key="2">
    <source>
        <dbReference type="Pfam" id="PF13649"/>
    </source>
</evidence>